<feature type="signal peptide" evidence="1">
    <location>
        <begin position="1"/>
        <end position="28"/>
    </location>
</feature>
<dbReference type="PANTHER" id="PTHR33420">
    <property type="entry name" value="FIMBRIAL SUBUNIT ELFA-RELATED"/>
    <property type="match status" value="1"/>
</dbReference>
<accession>A0AAI9GMR0</accession>
<evidence type="ECO:0000313" key="4">
    <source>
        <dbReference type="EMBL" id="MDQ2312552.1"/>
    </source>
</evidence>
<reference evidence="4" key="1">
    <citation type="submission" date="2023-08" db="EMBL/GenBank/DDBJ databases">
        <title>WGS of pathogenic bacterial species, Los Angeles County Public Health Laboratories.</title>
        <authorList>
            <person name="Garrigues J.M."/>
            <person name="Green N.M."/>
        </authorList>
    </citation>
    <scope>NUCLEOTIDE SEQUENCE</scope>
    <source>
        <strain evidence="4">LACPHL-BACT-2023-00068</strain>
    </source>
</reference>
<dbReference type="SUPFAM" id="SSF49401">
    <property type="entry name" value="Bacterial adhesins"/>
    <property type="match status" value="1"/>
</dbReference>
<dbReference type="AlphaFoldDB" id="A0AAI9GMR0"/>
<evidence type="ECO:0000259" key="2">
    <source>
        <dbReference type="Pfam" id="PF00419"/>
    </source>
</evidence>
<protein>
    <submittedName>
        <fullName evidence="3 4">Fimbrial protein</fullName>
    </submittedName>
</protein>
<keyword evidence="1" id="KW-0732">Signal</keyword>
<evidence type="ECO:0000256" key="1">
    <source>
        <dbReference type="SAM" id="SignalP"/>
    </source>
</evidence>
<dbReference type="EMBL" id="ABLOKC030000014">
    <property type="protein sequence ID" value="EML1472109.1"/>
    <property type="molecule type" value="Genomic_DNA"/>
</dbReference>
<sequence length="180" mass="19379">MKNLGFITRFRPLWPLLMIMLPGRAAVAEVGTTRLDFMFVITAAPCEVLTPKPVDLGTLYTTDFTHGGYGGADWKNFTIDVVNCPDQTETVNVTFTGTPSPEGVADKFYANKGDAGNVDIELQSLSGKNLGNNQSESWTVDAASKAAKIALRARAHQMKSGEDVSAGSIDSAITATFEWK</sequence>
<dbReference type="RefSeq" id="WP_052097853.1">
    <property type="nucleotide sequence ID" value="NZ_CACVCI010000001.1"/>
</dbReference>
<dbReference type="GO" id="GO:0043709">
    <property type="term" value="P:cell adhesion involved in single-species biofilm formation"/>
    <property type="evidence" value="ECO:0007669"/>
    <property type="project" value="TreeGrafter"/>
</dbReference>
<feature type="domain" description="Fimbrial-type adhesion" evidence="2">
    <location>
        <begin position="41"/>
        <end position="174"/>
    </location>
</feature>
<reference evidence="3" key="2">
    <citation type="submission" date="2024-02" db="EMBL/GenBank/DDBJ databases">
        <authorList>
            <consortium name="Clinical and Environmental Microbiology Branch: Whole genome sequencing antimicrobial resistance pathogens in the healthcare setting"/>
        </authorList>
    </citation>
    <scope>NUCLEOTIDE SEQUENCE</scope>
    <source>
        <strain evidence="3">2021DK-00143</strain>
    </source>
</reference>
<feature type="chain" id="PRO_5044472043" evidence="1">
    <location>
        <begin position="29"/>
        <end position="180"/>
    </location>
</feature>
<organism evidence="3">
    <name type="scientific">Pluralibacter gergoviae</name>
    <name type="common">Enterobacter gergoviae</name>
    <dbReference type="NCBI Taxonomy" id="61647"/>
    <lineage>
        <taxon>Bacteria</taxon>
        <taxon>Pseudomonadati</taxon>
        <taxon>Pseudomonadota</taxon>
        <taxon>Gammaproteobacteria</taxon>
        <taxon>Enterobacterales</taxon>
        <taxon>Enterobacteriaceae</taxon>
        <taxon>Pluralibacter</taxon>
    </lineage>
</organism>
<gene>
    <name evidence="3" type="ORF">QEG54_002850</name>
    <name evidence="4" type="ORF">RBJ30_26245</name>
</gene>
<dbReference type="Pfam" id="PF00419">
    <property type="entry name" value="Fimbrial"/>
    <property type="match status" value="1"/>
</dbReference>
<dbReference type="InterPro" id="IPR000259">
    <property type="entry name" value="Adhesion_dom_fimbrial"/>
</dbReference>
<evidence type="ECO:0000313" key="3">
    <source>
        <dbReference type="EMBL" id="EML1472109.1"/>
    </source>
</evidence>
<proteinExistence type="predicted"/>
<dbReference type="InterPro" id="IPR008966">
    <property type="entry name" value="Adhesion_dom_sf"/>
</dbReference>
<dbReference type="KEGG" id="pge:LG71_25830"/>
<name>A0AAI9GMR0_PLUGE</name>
<dbReference type="GeneID" id="61382989"/>
<dbReference type="PANTHER" id="PTHR33420:SF27">
    <property type="entry name" value="PROTEIN FIMG"/>
    <property type="match status" value="1"/>
</dbReference>
<dbReference type="Gene3D" id="2.60.40.1090">
    <property type="entry name" value="Fimbrial-type adhesion domain"/>
    <property type="match status" value="1"/>
</dbReference>
<dbReference type="Proteomes" id="UP001236270">
    <property type="component" value="Unassembled WGS sequence"/>
</dbReference>
<comment type="caution">
    <text evidence="3">The sequence shown here is derived from an EMBL/GenBank/DDBJ whole genome shotgun (WGS) entry which is preliminary data.</text>
</comment>
<dbReference type="EMBL" id="JAVDNV010000033">
    <property type="protein sequence ID" value="MDQ2312552.1"/>
    <property type="molecule type" value="Genomic_DNA"/>
</dbReference>
<dbReference type="InterPro" id="IPR036937">
    <property type="entry name" value="Adhesion_dom_fimbrial_sf"/>
</dbReference>
<dbReference type="InterPro" id="IPR050263">
    <property type="entry name" value="Bact_Fimbrial_Adh_Pro"/>
</dbReference>
<dbReference type="GO" id="GO:0009289">
    <property type="term" value="C:pilus"/>
    <property type="evidence" value="ECO:0007669"/>
    <property type="project" value="InterPro"/>
</dbReference>